<proteinExistence type="predicted"/>
<protein>
    <recommendedName>
        <fullName evidence="1">SGNH hydrolase-type esterase domain-containing protein</fullName>
    </recommendedName>
</protein>
<evidence type="ECO:0000313" key="3">
    <source>
        <dbReference type="Proteomes" id="UP001055117"/>
    </source>
</evidence>
<dbReference type="InterPro" id="IPR036514">
    <property type="entry name" value="SGNH_hydro_sf"/>
</dbReference>
<organism evidence="2 3">
    <name type="scientific">Methylobacterium cerastii</name>
    <dbReference type="NCBI Taxonomy" id="932741"/>
    <lineage>
        <taxon>Bacteria</taxon>
        <taxon>Pseudomonadati</taxon>
        <taxon>Pseudomonadota</taxon>
        <taxon>Alphaproteobacteria</taxon>
        <taxon>Hyphomicrobiales</taxon>
        <taxon>Methylobacteriaceae</taxon>
        <taxon>Methylobacterium</taxon>
    </lineage>
</organism>
<dbReference type="CDD" id="cd00229">
    <property type="entry name" value="SGNH_hydrolase"/>
    <property type="match status" value="1"/>
</dbReference>
<gene>
    <name evidence="2" type="ORF">AFCDBAGC_3302</name>
</gene>
<reference evidence="2 3" key="1">
    <citation type="journal article" date="2021" name="Front. Microbiol.">
        <title>Comprehensive Comparative Genomics and Phenotyping of Methylobacterium Species.</title>
        <authorList>
            <person name="Alessa O."/>
            <person name="Ogura Y."/>
            <person name="Fujitani Y."/>
            <person name="Takami H."/>
            <person name="Hayashi T."/>
            <person name="Sahin N."/>
            <person name="Tani A."/>
        </authorList>
    </citation>
    <scope>NUCLEOTIDE SEQUENCE [LARGE SCALE GENOMIC DNA]</scope>
    <source>
        <strain evidence="2 3">DSM 23679</strain>
    </source>
</reference>
<dbReference type="SUPFAM" id="SSF52266">
    <property type="entry name" value="SGNH hydrolase"/>
    <property type="match status" value="1"/>
</dbReference>
<evidence type="ECO:0000313" key="2">
    <source>
        <dbReference type="EMBL" id="GJD45429.1"/>
    </source>
</evidence>
<feature type="domain" description="SGNH hydrolase-type esterase" evidence="1">
    <location>
        <begin position="69"/>
        <end position="215"/>
    </location>
</feature>
<dbReference type="Gene3D" id="3.40.50.1110">
    <property type="entry name" value="SGNH hydrolase"/>
    <property type="match status" value="1"/>
</dbReference>
<dbReference type="RefSeq" id="WP_147763320.1">
    <property type="nucleotide sequence ID" value="NZ_BPQG01000051.1"/>
</dbReference>
<dbReference type="Pfam" id="PF13472">
    <property type="entry name" value="Lipase_GDSL_2"/>
    <property type="match status" value="1"/>
</dbReference>
<evidence type="ECO:0000259" key="1">
    <source>
        <dbReference type="Pfam" id="PF13472"/>
    </source>
</evidence>
<dbReference type="Proteomes" id="UP001055117">
    <property type="component" value="Unassembled WGS sequence"/>
</dbReference>
<comment type="caution">
    <text evidence="2">The sequence shown here is derived from an EMBL/GenBank/DDBJ whole genome shotgun (WGS) entry which is preliminary data.</text>
</comment>
<keyword evidence="3" id="KW-1185">Reference proteome</keyword>
<sequence length="233" mass="24317">MRRRVALAATAVLLVGAGILVGRMLATAPVNVRAYALGRLYAVQAHLDEAPAAYVFLAGDSHAELQAPAQRPCGLELVNGGVSGATAPVYADLVATLRFPVRPRAAVLTIGTNDILSKNDPRDPAAAARYEAAATRIIRQLTATTDRLVVTALPPIGRELDGRLDPLAVGDYSERLKALCTRLGCRFADPFAAIRDGTTGFAKPGAMRDGLHLSAYRPALAALAPALCSAGTP</sequence>
<dbReference type="InterPro" id="IPR013830">
    <property type="entry name" value="SGNH_hydro"/>
</dbReference>
<accession>A0ABQ4QK52</accession>
<name>A0ABQ4QK52_9HYPH</name>
<dbReference type="EMBL" id="BPQG01000051">
    <property type="protein sequence ID" value="GJD45429.1"/>
    <property type="molecule type" value="Genomic_DNA"/>
</dbReference>